<dbReference type="EMBL" id="JAUOEL010000009">
    <property type="protein sequence ID" value="MDO5976926.1"/>
    <property type="molecule type" value="Genomic_DNA"/>
</dbReference>
<name>A0ABT8WUS3_9FLAO</name>
<organism evidence="1 2">
    <name type="scientific">Flavivirga jejuensis</name>
    <dbReference type="NCBI Taxonomy" id="870487"/>
    <lineage>
        <taxon>Bacteria</taxon>
        <taxon>Pseudomonadati</taxon>
        <taxon>Bacteroidota</taxon>
        <taxon>Flavobacteriia</taxon>
        <taxon>Flavobacteriales</taxon>
        <taxon>Flavobacteriaceae</taxon>
        <taxon>Flavivirga</taxon>
    </lineage>
</organism>
<accession>A0ABT8WUS3</accession>
<evidence type="ECO:0000313" key="1">
    <source>
        <dbReference type="EMBL" id="MDO5976926.1"/>
    </source>
</evidence>
<keyword evidence="2" id="KW-1185">Reference proteome</keyword>
<protein>
    <submittedName>
        <fullName evidence="1">Virulence factor SrfB</fullName>
    </submittedName>
</protein>
<comment type="caution">
    <text evidence="1">The sequence shown here is derived from an EMBL/GenBank/DDBJ whole genome shotgun (WGS) entry which is preliminary data.</text>
</comment>
<dbReference type="Proteomes" id="UP001176806">
    <property type="component" value="Unassembled WGS sequence"/>
</dbReference>
<dbReference type="InterPro" id="IPR009216">
    <property type="entry name" value="Virulence_factor_SrfB"/>
</dbReference>
<reference evidence="1" key="1">
    <citation type="submission" date="2023-07" db="EMBL/GenBank/DDBJ databases">
        <title>Two novel species in the genus Flavivirga.</title>
        <authorList>
            <person name="Kwon K."/>
        </authorList>
    </citation>
    <scope>NUCLEOTIDE SEQUENCE</scope>
    <source>
        <strain evidence="1">KACC 14158</strain>
    </source>
</reference>
<dbReference type="Pfam" id="PF07520">
    <property type="entry name" value="SrfB"/>
    <property type="match status" value="1"/>
</dbReference>
<evidence type="ECO:0000313" key="2">
    <source>
        <dbReference type="Proteomes" id="UP001176806"/>
    </source>
</evidence>
<proteinExistence type="predicted"/>
<dbReference type="RefSeq" id="WP_303304256.1">
    <property type="nucleotide sequence ID" value="NZ_BAABDA010000011.1"/>
</dbReference>
<sequence length="1029" mass="119424">MNLIANSGIQYYSMPLEINLNDNFKMHFHEWFDIEDSKLKLELAHKFSEEDIWVRKNELSILGYLSNNQVGHYRNNKFVNYKWEEIVNDFEHEGYQPIRPMETEDGGTDCFSITLNKCRFEKFENIWLPFPYFKVKDNGHSDFGPTNWCRFKLIPESVSGNKRKYTILLVFDTRTSYEGESFEEDDLNETPVFSSEYDKVKEFELCNNEISLVDFCSESRNCEWVDEYLLHIYHGQKKIDDLKIKKPKMSYLSQYIYLLGYIQQLNILPSIKLFSDKKVVFGDVDIVLDIGNSRTCAVLFDDGDFTRVEPLGLQNFTTPLKNGKLNRLADSFDMRLAFRSVGFGVSNLKQSMQFVFPSMVRLGCEANELIYQAVNLNTGVEKITTFSSPKRYLWDRSPQEKDWEFVALEGEVEQLVHIKGVSEQLNFDGTLNTTGEGGIDKYYSRRALMTFAMLEILAQAKMQINSYTFRHKWGNEDKPRRLGRIIITCPTAMSKVEQVALRKCAEDASIILDRFYAGTFYDDIEEKDHRKKTQVVPSAKDLMKTEERTEWFYDEATCSQFVYVYAEITKRYLNNSDEYFNFYGKHRNDLGEYDKKSLTIGSVDIGAGTTDVMIAAYKYHDEGQCKLTPVPLFWESFYKAGDDLLNRLIREVVIEGPHAVVKNVLEKQNLSDITALILDFFGSDNARQSVTHRQIRNEFNLQVSVPIALQYLEILNNGQIEKAVLNYSDIFSKNKPSERVLKHFEDHFGFKIEAIQWSYDKNVISKIVESTFDPLASKISTLLSYYGCDIVLLSGRPTSLKPLSNLFLKYYAISPNRLITLNDYRIGSWYPFQDGKGNFEDTKSIVAVGAMIGNYASTKGSLNGFSLDFRELKKHMLPTTDYFAKSLNGLSFLSPELNNTILEVSQLPMRIWTRQLDTKSYPTRPFFVLDFNKENIKSRLINKLGLDVHNRMQVNDAVTNEIMRLEKLTPLKFTIERDYLEDKELLIIESVEDCNYEDLPINYFRIQVQSMIETDNYWLDTGEFSNLSI</sequence>
<gene>
    <name evidence="1" type="ORF">Q4Q40_22220</name>
</gene>